<dbReference type="Pfam" id="PF08240">
    <property type="entry name" value="ADH_N"/>
    <property type="match status" value="1"/>
</dbReference>
<gene>
    <name evidence="4" type="ORF">CVIRNUC_000730</name>
</gene>
<evidence type="ECO:0000256" key="1">
    <source>
        <dbReference type="ARBA" id="ARBA00022857"/>
    </source>
</evidence>
<evidence type="ECO:0000313" key="5">
    <source>
        <dbReference type="Proteomes" id="UP001314263"/>
    </source>
</evidence>
<dbReference type="CDD" id="cd05276">
    <property type="entry name" value="p53_inducible_oxidoreductase"/>
    <property type="match status" value="1"/>
</dbReference>
<keyword evidence="2" id="KW-0560">Oxidoreductase</keyword>
<dbReference type="AlphaFoldDB" id="A0AAV1HRN4"/>
<dbReference type="EMBL" id="CAUYUE010000001">
    <property type="protein sequence ID" value="CAK0736338.1"/>
    <property type="molecule type" value="Genomic_DNA"/>
</dbReference>
<reference evidence="4 5" key="1">
    <citation type="submission" date="2023-10" db="EMBL/GenBank/DDBJ databases">
        <authorList>
            <person name="Maclean D."/>
            <person name="Macfadyen A."/>
        </authorList>
    </citation>
    <scope>NUCLEOTIDE SEQUENCE [LARGE SCALE GENOMIC DNA]</scope>
</reference>
<accession>A0AAV1HRN4</accession>
<name>A0AAV1HRN4_9CHLO</name>
<dbReference type="SUPFAM" id="SSF51735">
    <property type="entry name" value="NAD(P)-binding Rossmann-fold domains"/>
    <property type="match status" value="1"/>
</dbReference>
<dbReference type="PANTHER" id="PTHR48106:SF18">
    <property type="entry name" value="QUINONE OXIDOREDUCTASE PIG3"/>
    <property type="match status" value="1"/>
</dbReference>
<keyword evidence="5" id="KW-1185">Reference proteome</keyword>
<dbReference type="GO" id="GO:0016651">
    <property type="term" value="F:oxidoreductase activity, acting on NAD(P)H"/>
    <property type="evidence" value="ECO:0007669"/>
    <property type="project" value="TreeGrafter"/>
</dbReference>
<dbReference type="InterPro" id="IPR011032">
    <property type="entry name" value="GroES-like_sf"/>
</dbReference>
<feature type="domain" description="Enoyl reductase (ER)" evidence="3">
    <location>
        <begin position="30"/>
        <end position="335"/>
    </location>
</feature>
<dbReference type="GO" id="GO:0070402">
    <property type="term" value="F:NADPH binding"/>
    <property type="evidence" value="ECO:0007669"/>
    <property type="project" value="TreeGrafter"/>
</dbReference>
<dbReference type="Gene3D" id="3.90.180.10">
    <property type="entry name" value="Medium-chain alcohol dehydrogenases, catalytic domain"/>
    <property type="match status" value="1"/>
</dbReference>
<dbReference type="Pfam" id="PF00107">
    <property type="entry name" value="ADH_zinc_N"/>
    <property type="match status" value="1"/>
</dbReference>
<comment type="caution">
    <text evidence="4">The sequence shown here is derived from an EMBL/GenBank/DDBJ whole genome shotgun (WGS) entry which is preliminary data.</text>
</comment>
<dbReference type="Gene3D" id="3.40.50.720">
    <property type="entry name" value="NAD(P)-binding Rossmann-like Domain"/>
    <property type="match status" value="1"/>
</dbReference>
<proteinExistence type="predicted"/>
<dbReference type="SMART" id="SM00829">
    <property type="entry name" value="PKS_ER"/>
    <property type="match status" value="1"/>
</dbReference>
<dbReference type="NCBIfam" id="TIGR02824">
    <property type="entry name" value="quinone_pig3"/>
    <property type="match status" value="1"/>
</dbReference>
<evidence type="ECO:0000259" key="3">
    <source>
        <dbReference type="SMART" id="SM00829"/>
    </source>
</evidence>
<dbReference type="InterPro" id="IPR013149">
    <property type="entry name" value="ADH-like_C"/>
</dbReference>
<evidence type="ECO:0000313" key="4">
    <source>
        <dbReference type="EMBL" id="CAK0736338.1"/>
    </source>
</evidence>
<keyword evidence="1" id="KW-0521">NADP</keyword>
<dbReference type="InterPro" id="IPR013154">
    <property type="entry name" value="ADH-like_N"/>
</dbReference>
<dbReference type="InterPro" id="IPR036291">
    <property type="entry name" value="NAD(P)-bd_dom_sf"/>
</dbReference>
<dbReference type="Proteomes" id="UP001314263">
    <property type="component" value="Unassembled WGS sequence"/>
</dbReference>
<dbReference type="InterPro" id="IPR014189">
    <property type="entry name" value="Quinone_OxRdtase_PIG3"/>
</dbReference>
<protein>
    <recommendedName>
        <fullName evidence="3">Enoyl reductase (ER) domain-containing protein</fullName>
    </recommendedName>
</protein>
<evidence type="ECO:0000256" key="2">
    <source>
        <dbReference type="ARBA" id="ARBA00023002"/>
    </source>
</evidence>
<dbReference type="SUPFAM" id="SSF50129">
    <property type="entry name" value="GroES-like"/>
    <property type="match status" value="1"/>
</dbReference>
<organism evidence="4 5">
    <name type="scientific">Coccomyxa viridis</name>
    <dbReference type="NCBI Taxonomy" id="1274662"/>
    <lineage>
        <taxon>Eukaryota</taxon>
        <taxon>Viridiplantae</taxon>
        <taxon>Chlorophyta</taxon>
        <taxon>core chlorophytes</taxon>
        <taxon>Trebouxiophyceae</taxon>
        <taxon>Trebouxiophyceae incertae sedis</taxon>
        <taxon>Coccomyxaceae</taxon>
        <taxon>Coccomyxa</taxon>
    </lineage>
</organism>
<dbReference type="PANTHER" id="PTHR48106">
    <property type="entry name" value="QUINONE OXIDOREDUCTASE PIG3-RELATED"/>
    <property type="match status" value="1"/>
</dbReference>
<dbReference type="InterPro" id="IPR020843">
    <property type="entry name" value="ER"/>
</dbReference>
<sequence>MTYASGASMLSPLIYSKPPCRKEFFADIRSTLADAYVEVHTYTAARRVEAAGINRAELEQRLGKYPPPPGHSPILGVEAAGTITEGQRGWKAGDRVMALCSGGSYAEQVVVNEGSVLAVPSSWSMHEAAGFMEATLTAYLNVFQIGKAAKGKSVLIHGGGSGVGTQAISLCKAKGVTTFVTAGSDEKCEQCAKWGASNVINYKTEDYAEVVNSRTQGKGVDIILDCVGAPYLERNMTCLATDGCVVYIGWMGGMVAEKVDLMPLLRKRASLIGSTLRGRSLEFKADLVHNLSQDFKAELKQGSIKPPIDKVYPWESVADAHARMAASHHFGKILLSMKAT</sequence>